<reference evidence="1 2" key="1">
    <citation type="journal article" date="2020" name="Cell Rep.">
        <title>Local necrotic cells trigger systemic immune activation via gut microbiome dysbiosis in Drosophila.</title>
        <authorList>
            <person name="Kosakamoto H."/>
            <person name="Yamauchi T."/>
            <person name="Akuzawa-Tokita Y."/>
            <person name="Nishimura K."/>
            <person name="Soga T."/>
            <person name="Murakami T."/>
            <person name="Mori H."/>
            <person name="Yamamoto K."/>
            <person name="Miyazaki R."/>
            <person name="Koto A."/>
            <person name="Miura M."/>
            <person name="Obata F."/>
        </authorList>
    </citation>
    <scope>NUCLEOTIDE SEQUENCE [LARGE SCALE GENOMIC DNA]</scope>
    <source>
        <strain evidence="1 2">Ai</strain>
    </source>
</reference>
<protein>
    <submittedName>
        <fullName evidence="1">Uncharacterized protein</fullName>
    </submittedName>
</protein>
<organism evidence="1 2">
    <name type="scientific">Acetobacter persici</name>
    <dbReference type="NCBI Taxonomy" id="1076596"/>
    <lineage>
        <taxon>Bacteria</taxon>
        <taxon>Pseudomonadati</taxon>
        <taxon>Pseudomonadota</taxon>
        <taxon>Alphaproteobacteria</taxon>
        <taxon>Acetobacterales</taxon>
        <taxon>Acetobacteraceae</taxon>
        <taxon>Acetobacter</taxon>
    </lineage>
</organism>
<gene>
    <name evidence="1" type="ORF">DmAi_28910</name>
</gene>
<sequence length="68" mass="7748">MSKQPSLMPWQQEIIDRLGEGNVRIVHRPHRMGKSLLVRMLCGVDLAQGKDETAYCPPKSRMVVDDTQ</sequence>
<dbReference type="AlphaFoldDB" id="A0A6V8ICM4"/>
<keyword evidence="2" id="KW-1185">Reference proteome</keyword>
<dbReference type="EMBL" id="BLJP01000023">
    <property type="protein sequence ID" value="GFE94832.1"/>
    <property type="molecule type" value="Genomic_DNA"/>
</dbReference>
<accession>A0A6V8ICM4</accession>
<dbReference type="Proteomes" id="UP000548726">
    <property type="component" value="Unassembled WGS sequence"/>
</dbReference>
<comment type="caution">
    <text evidence="1">The sequence shown here is derived from an EMBL/GenBank/DDBJ whole genome shotgun (WGS) entry which is preliminary data.</text>
</comment>
<name>A0A6V8ICM4_9PROT</name>
<evidence type="ECO:0000313" key="1">
    <source>
        <dbReference type="EMBL" id="GFE94832.1"/>
    </source>
</evidence>
<proteinExistence type="predicted"/>
<evidence type="ECO:0000313" key="2">
    <source>
        <dbReference type="Proteomes" id="UP000548726"/>
    </source>
</evidence>